<dbReference type="GO" id="GO:0008010">
    <property type="term" value="F:structural constituent of chitin-based larval cuticle"/>
    <property type="evidence" value="ECO:0007669"/>
    <property type="project" value="TreeGrafter"/>
</dbReference>
<dbReference type="PROSITE" id="PS51155">
    <property type="entry name" value="CHIT_BIND_RR_2"/>
    <property type="match status" value="1"/>
</dbReference>
<dbReference type="PANTHER" id="PTHR10380:SF200">
    <property type="entry name" value="CUTICULAR PROTEIN 49AB-RELATED"/>
    <property type="match status" value="1"/>
</dbReference>
<dbReference type="AlphaFoldDB" id="A0AAV8VGA7"/>
<dbReference type="InterPro" id="IPR000618">
    <property type="entry name" value="Insect_cuticle"/>
</dbReference>
<evidence type="ECO:0000313" key="4">
    <source>
        <dbReference type="Proteomes" id="UP001159042"/>
    </source>
</evidence>
<keyword evidence="4" id="KW-1185">Reference proteome</keyword>
<accession>A0AAV8VGA7</accession>
<evidence type="ECO:0000313" key="3">
    <source>
        <dbReference type="EMBL" id="KAJ8913273.1"/>
    </source>
</evidence>
<keyword evidence="1" id="KW-0193">Cuticle</keyword>
<dbReference type="Pfam" id="PF00379">
    <property type="entry name" value="Chitin_bind_4"/>
    <property type="match status" value="1"/>
</dbReference>
<dbReference type="EMBL" id="JANEYG010000098">
    <property type="protein sequence ID" value="KAJ8913273.1"/>
    <property type="molecule type" value="Genomic_DNA"/>
</dbReference>
<gene>
    <name evidence="3" type="ORF">NQ315_012891</name>
</gene>
<feature type="chain" id="PRO_5043866174" evidence="2">
    <location>
        <begin position="20"/>
        <end position="272"/>
    </location>
</feature>
<feature type="signal peptide" evidence="2">
    <location>
        <begin position="1"/>
        <end position="19"/>
    </location>
</feature>
<keyword evidence="2" id="KW-0732">Signal</keyword>
<comment type="caution">
    <text evidence="3">The sequence shown here is derived from an EMBL/GenBank/DDBJ whole genome shotgun (WGS) entry which is preliminary data.</text>
</comment>
<evidence type="ECO:0000256" key="2">
    <source>
        <dbReference type="SAM" id="SignalP"/>
    </source>
</evidence>
<dbReference type="GO" id="GO:0062129">
    <property type="term" value="C:chitin-based extracellular matrix"/>
    <property type="evidence" value="ECO:0007669"/>
    <property type="project" value="TreeGrafter"/>
</dbReference>
<proteinExistence type="predicted"/>
<sequence length="272" mass="30224">MIKRTHIILLGLVAAVSTALPPLKPFQPSQRQQLKSFLPSSFSSVGRTQTARSSQATSFQRPGLPYKIRYVTSKEDGQYRSENSGSVYSGDGQYSHDDSGTYVHDNSGAYVHQDVPYVHLDVPYEHQEIGGGEYVHPVYVESIPPAGGYGPPVTLKKGNAAGLYDNRNYKIIRKIEHVGEDLYDYLYQTENGIYAEEDGKIANKGNREEAIRAKGYFTYTGPDSNIYTVNYTADENGFLPEADHIPTPPPLPEAIARSLAYQRAIGELTDRR</sequence>
<dbReference type="PANTHER" id="PTHR10380">
    <property type="entry name" value="CUTICLE PROTEIN"/>
    <property type="match status" value="1"/>
</dbReference>
<evidence type="ECO:0000256" key="1">
    <source>
        <dbReference type="PROSITE-ProRule" id="PRU00497"/>
    </source>
</evidence>
<dbReference type="Proteomes" id="UP001159042">
    <property type="component" value="Unassembled WGS sequence"/>
</dbReference>
<name>A0AAV8VGA7_9CUCU</name>
<reference evidence="3 4" key="1">
    <citation type="journal article" date="2023" name="Insect Mol. Biol.">
        <title>Genome sequencing provides insights into the evolution of gene families encoding plant cell wall-degrading enzymes in longhorned beetles.</title>
        <authorList>
            <person name="Shin N.R."/>
            <person name="Okamura Y."/>
            <person name="Kirsch R."/>
            <person name="Pauchet Y."/>
        </authorList>
    </citation>
    <scope>NUCLEOTIDE SEQUENCE [LARGE SCALE GENOMIC DNA]</scope>
    <source>
        <strain evidence="3">EAD_L_NR</strain>
    </source>
</reference>
<dbReference type="InterPro" id="IPR050468">
    <property type="entry name" value="Cuticle_Struct_Prot"/>
</dbReference>
<organism evidence="3 4">
    <name type="scientific">Exocentrus adspersus</name>
    <dbReference type="NCBI Taxonomy" id="1586481"/>
    <lineage>
        <taxon>Eukaryota</taxon>
        <taxon>Metazoa</taxon>
        <taxon>Ecdysozoa</taxon>
        <taxon>Arthropoda</taxon>
        <taxon>Hexapoda</taxon>
        <taxon>Insecta</taxon>
        <taxon>Pterygota</taxon>
        <taxon>Neoptera</taxon>
        <taxon>Endopterygota</taxon>
        <taxon>Coleoptera</taxon>
        <taxon>Polyphaga</taxon>
        <taxon>Cucujiformia</taxon>
        <taxon>Chrysomeloidea</taxon>
        <taxon>Cerambycidae</taxon>
        <taxon>Lamiinae</taxon>
        <taxon>Acanthocinini</taxon>
        <taxon>Exocentrus</taxon>
    </lineage>
</organism>
<protein>
    <submittedName>
        <fullName evidence="3">Uncharacterized protein</fullName>
    </submittedName>
</protein>